<dbReference type="Gene3D" id="1.10.510.10">
    <property type="entry name" value="Transferase(Phosphotransferase) domain 1"/>
    <property type="match status" value="1"/>
</dbReference>
<feature type="domain" description="Fungal-type protein kinase" evidence="1">
    <location>
        <begin position="119"/>
        <end position="446"/>
    </location>
</feature>
<proteinExistence type="predicted"/>
<dbReference type="InterPro" id="IPR040976">
    <property type="entry name" value="Pkinase_fungal"/>
</dbReference>
<evidence type="ECO:0000313" key="2">
    <source>
        <dbReference type="EMBL" id="KAJ7743267.1"/>
    </source>
</evidence>
<gene>
    <name evidence="2" type="ORF">DFH07DRAFT_749966</name>
</gene>
<keyword evidence="3" id="KW-1185">Reference proteome</keyword>
<accession>A0AAD7N3W4</accession>
<name>A0AAD7N3W4_9AGAR</name>
<comment type="caution">
    <text evidence="2">The sequence shown here is derived from an EMBL/GenBank/DDBJ whole genome shotgun (WGS) entry which is preliminary data.</text>
</comment>
<dbReference type="Proteomes" id="UP001215280">
    <property type="component" value="Unassembled WGS sequence"/>
</dbReference>
<dbReference type="SUPFAM" id="SSF56112">
    <property type="entry name" value="Protein kinase-like (PK-like)"/>
    <property type="match status" value="1"/>
</dbReference>
<sequence length="584" mass="66126">MDPDTSSPQVDYDALSRISQYKNEIKMYDPLIAALEPAVAENWSFVNTSAHLDPDSKFLLNTPVKLDIALYGSILPSNDNICRSCDAELFIEVKTDPADDPFEDTDNGVVPRSSARGMDTRGQVITYLNAIQASQLRTHSFGVLIIANHCRLFRLTRSAMEVTKLFDYTTSPFLVRFLWHLPHAPPDVRGLDTTFEKNAAGGSRDSRRTRELINVIEKPVWSVTIGDHSFYVSHYLTRSHHLPVGRGTRCFVAVETKTDRICLVKDTWRVVGYHPEGQVYARLKEQVQNIPNAIVAKDVDGPHHHCGVDNYPFLWSKFKEEAIRDHQHYRLVLDVGRPLVEFGSTHELVKCMLDALQAHCDAWTKARVEHRDVSVGNIILVVDKGITRGLLIDWELSRYESDDGARAYERVGTRQFMSARLSSATEPQARELADDLESFLLVLLWVAISYAPGTMTAKARADELQVFDDANPAAKRRLISSGKSSIAYFKLSSPHFEHLVGKLMDGFEARYRTRLRLDPGPPISTVRLESHGWMLEMLRKALEDETWRALEDAAEVQPVMRPEVMGLMGLKRTYEIPEYGRCSK</sequence>
<organism evidence="2 3">
    <name type="scientific">Mycena maculata</name>
    <dbReference type="NCBI Taxonomy" id="230809"/>
    <lineage>
        <taxon>Eukaryota</taxon>
        <taxon>Fungi</taxon>
        <taxon>Dikarya</taxon>
        <taxon>Basidiomycota</taxon>
        <taxon>Agaricomycotina</taxon>
        <taxon>Agaricomycetes</taxon>
        <taxon>Agaricomycetidae</taxon>
        <taxon>Agaricales</taxon>
        <taxon>Marasmiineae</taxon>
        <taxon>Mycenaceae</taxon>
        <taxon>Mycena</taxon>
    </lineage>
</organism>
<dbReference type="Pfam" id="PF17667">
    <property type="entry name" value="Pkinase_fungal"/>
    <property type="match status" value="1"/>
</dbReference>
<evidence type="ECO:0000259" key="1">
    <source>
        <dbReference type="Pfam" id="PF17667"/>
    </source>
</evidence>
<dbReference type="PANTHER" id="PTHR38248">
    <property type="entry name" value="FUNK1 6"/>
    <property type="match status" value="1"/>
</dbReference>
<dbReference type="EMBL" id="JARJLG010000113">
    <property type="protein sequence ID" value="KAJ7743267.1"/>
    <property type="molecule type" value="Genomic_DNA"/>
</dbReference>
<reference evidence="2" key="1">
    <citation type="submission" date="2023-03" db="EMBL/GenBank/DDBJ databases">
        <title>Massive genome expansion in bonnet fungi (Mycena s.s.) driven by repeated elements and novel gene families across ecological guilds.</title>
        <authorList>
            <consortium name="Lawrence Berkeley National Laboratory"/>
            <person name="Harder C.B."/>
            <person name="Miyauchi S."/>
            <person name="Viragh M."/>
            <person name="Kuo A."/>
            <person name="Thoen E."/>
            <person name="Andreopoulos B."/>
            <person name="Lu D."/>
            <person name="Skrede I."/>
            <person name="Drula E."/>
            <person name="Henrissat B."/>
            <person name="Morin E."/>
            <person name="Kohler A."/>
            <person name="Barry K."/>
            <person name="LaButti K."/>
            <person name="Morin E."/>
            <person name="Salamov A."/>
            <person name="Lipzen A."/>
            <person name="Mereny Z."/>
            <person name="Hegedus B."/>
            <person name="Baldrian P."/>
            <person name="Stursova M."/>
            <person name="Weitz H."/>
            <person name="Taylor A."/>
            <person name="Grigoriev I.V."/>
            <person name="Nagy L.G."/>
            <person name="Martin F."/>
            <person name="Kauserud H."/>
        </authorList>
    </citation>
    <scope>NUCLEOTIDE SEQUENCE</scope>
    <source>
        <strain evidence="2">CBHHK188m</strain>
    </source>
</reference>
<dbReference type="AlphaFoldDB" id="A0AAD7N3W4"/>
<dbReference type="InterPro" id="IPR011009">
    <property type="entry name" value="Kinase-like_dom_sf"/>
</dbReference>
<evidence type="ECO:0000313" key="3">
    <source>
        <dbReference type="Proteomes" id="UP001215280"/>
    </source>
</evidence>
<dbReference type="PANTHER" id="PTHR38248:SF2">
    <property type="entry name" value="FUNK1 11"/>
    <property type="match status" value="1"/>
</dbReference>
<protein>
    <recommendedName>
        <fullName evidence="1">Fungal-type protein kinase domain-containing protein</fullName>
    </recommendedName>
</protein>